<feature type="site" description="ATP" evidence="11">
    <location>
        <position position="35"/>
    </location>
</feature>
<feature type="active site" description="Proton acceptor" evidence="11">
    <location>
        <position position="201"/>
    </location>
</feature>
<comment type="catalytic activity">
    <reaction evidence="11">
        <text>L-threonyl-[protein] + ATP = O-phospho-L-threonyl-[protein] + ADP + H(+)</text>
        <dbReference type="Rhea" id="RHEA:46608"/>
        <dbReference type="Rhea" id="RHEA-COMP:11060"/>
        <dbReference type="Rhea" id="RHEA-COMP:11605"/>
        <dbReference type="ChEBI" id="CHEBI:15378"/>
        <dbReference type="ChEBI" id="CHEBI:30013"/>
        <dbReference type="ChEBI" id="CHEBI:30616"/>
        <dbReference type="ChEBI" id="CHEBI:61977"/>
        <dbReference type="ChEBI" id="CHEBI:456216"/>
        <dbReference type="EC" id="2.7.11.1"/>
    </reaction>
</comment>
<organism evidence="13 14">
    <name type="scientific">Sulfurifustis variabilis</name>
    <dbReference type="NCBI Taxonomy" id="1675686"/>
    <lineage>
        <taxon>Bacteria</taxon>
        <taxon>Pseudomonadati</taxon>
        <taxon>Pseudomonadota</taxon>
        <taxon>Gammaproteobacteria</taxon>
        <taxon>Acidiferrobacterales</taxon>
        <taxon>Acidiferrobacteraceae</taxon>
        <taxon>Sulfurifustis</taxon>
    </lineage>
</organism>
<evidence type="ECO:0000313" key="14">
    <source>
        <dbReference type="Proteomes" id="UP000218899"/>
    </source>
</evidence>
<evidence type="ECO:0000256" key="7">
    <source>
        <dbReference type="ARBA" id="ARBA00022777"/>
    </source>
</evidence>
<feature type="binding site" evidence="11">
    <location>
        <position position="218"/>
    </location>
    <ligand>
        <name>Mg(2+)</name>
        <dbReference type="ChEBI" id="CHEBI:18420"/>
    </ligand>
</feature>
<proteinExistence type="inferred from homology"/>
<dbReference type="PANTHER" id="PTHR39573">
    <property type="entry name" value="STRESS RESPONSE KINASE A"/>
    <property type="match status" value="1"/>
</dbReference>
<comment type="catalytic activity">
    <reaction evidence="11">
        <text>L-seryl-[protein] + ATP = O-phospho-L-seryl-[protein] + ADP + H(+)</text>
        <dbReference type="Rhea" id="RHEA:17989"/>
        <dbReference type="Rhea" id="RHEA-COMP:9863"/>
        <dbReference type="Rhea" id="RHEA-COMP:11604"/>
        <dbReference type="ChEBI" id="CHEBI:15378"/>
        <dbReference type="ChEBI" id="CHEBI:29999"/>
        <dbReference type="ChEBI" id="CHEBI:30616"/>
        <dbReference type="ChEBI" id="CHEBI:83421"/>
        <dbReference type="ChEBI" id="CHEBI:456216"/>
        <dbReference type="EC" id="2.7.11.1"/>
    </reaction>
</comment>
<keyword evidence="5 11" id="KW-0479">Metal-binding</keyword>
<keyword evidence="6 11" id="KW-0547">Nucleotide-binding</keyword>
<dbReference type="NCBIfam" id="NF008738">
    <property type="entry name" value="PRK11768.1"/>
    <property type="match status" value="1"/>
</dbReference>
<dbReference type="GO" id="GO:0004674">
    <property type="term" value="F:protein serine/threonine kinase activity"/>
    <property type="evidence" value="ECO:0007669"/>
    <property type="project" value="UniProtKB-UniRule"/>
</dbReference>
<keyword evidence="10 11" id="KW-0346">Stress response</keyword>
<dbReference type="Proteomes" id="UP000218899">
    <property type="component" value="Chromosome"/>
</dbReference>
<dbReference type="GO" id="GO:0005524">
    <property type="term" value="F:ATP binding"/>
    <property type="evidence" value="ECO:0007669"/>
    <property type="project" value="UniProtKB-UniRule"/>
</dbReference>
<evidence type="ECO:0000256" key="6">
    <source>
        <dbReference type="ARBA" id="ARBA00022741"/>
    </source>
</evidence>
<keyword evidence="1 11" id="KW-0963">Cytoplasm</keyword>
<dbReference type="GO" id="GO:0106310">
    <property type="term" value="F:protein serine kinase activity"/>
    <property type="evidence" value="ECO:0007669"/>
    <property type="project" value="RHEA"/>
</dbReference>
<dbReference type="GO" id="GO:0005737">
    <property type="term" value="C:cytoplasm"/>
    <property type="evidence" value="ECO:0007669"/>
    <property type="project" value="UniProtKB-SubCell"/>
</dbReference>
<comment type="subcellular location">
    <subcellularLocation>
        <location evidence="11">Cytoplasm</location>
    </subcellularLocation>
</comment>
<keyword evidence="2 11" id="KW-0723">Serine/threonine-protein kinase</keyword>
<name>A0A1B4V0C2_9GAMM</name>
<dbReference type="Gene3D" id="3.30.200.70">
    <property type="match status" value="1"/>
</dbReference>
<dbReference type="InterPro" id="IPR011009">
    <property type="entry name" value="Kinase-like_dom_sf"/>
</dbReference>
<evidence type="ECO:0000256" key="5">
    <source>
        <dbReference type="ARBA" id="ARBA00022723"/>
    </source>
</evidence>
<feature type="binding site" evidence="11">
    <location>
        <position position="206"/>
    </location>
    <ligand>
        <name>Mg(2+)</name>
        <dbReference type="ChEBI" id="CHEBI:18420"/>
    </ligand>
</feature>
<evidence type="ECO:0000256" key="1">
    <source>
        <dbReference type="ARBA" id="ARBA00022490"/>
    </source>
</evidence>
<keyword evidence="7 11" id="KW-0418">Kinase</keyword>
<evidence type="ECO:0000259" key="12">
    <source>
        <dbReference type="Pfam" id="PF01636"/>
    </source>
</evidence>
<comment type="subunit">
    <text evidence="11">Monomer.</text>
</comment>
<comment type="similarity">
    <text evidence="11">Belongs to the SrkA/RdoA protein kinase family.</text>
</comment>
<comment type="cofactor">
    <cofactor evidence="11">
        <name>Mg(2+)</name>
        <dbReference type="ChEBI" id="CHEBI:18420"/>
    </cofactor>
</comment>
<evidence type="ECO:0000256" key="10">
    <source>
        <dbReference type="ARBA" id="ARBA00023016"/>
    </source>
</evidence>
<evidence type="ECO:0000256" key="4">
    <source>
        <dbReference type="ARBA" id="ARBA00022679"/>
    </source>
</evidence>
<dbReference type="KEGG" id="sva:SVA_0131"/>
<evidence type="ECO:0000256" key="2">
    <source>
        <dbReference type="ARBA" id="ARBA00022527"/>
    </source>
</evidence>
<keyword evidence="3 11" id="KW-0597">Phosphoprotein</keyword>
<keyword evidence="14" id="KW-1185">Reference proteome</keyword>
<dbReference type="SUPFAM" id="SSF56112">
    <property type="entry name" value="Protein kinase-like (PK-like)"/>
    <property type="match status" value="1"/>
</dbReference>
<reference evidence="13 14" key="1">
    <citation type="submission" date="2015-08" db="EMBL/GenBank/DDBJ databases">
        <title>Complete genome sequence of Sulfurifustis variabilis.</title>
        <authorList>
            <person name="Miura A."/>
            <person name="Kojima H."/>
            <person name="Fukui M."/>
        </authorList>
    </citation>
    <scope>NUCLEOTIDE SEQUENCE [LARGE SCALE GENOMIC DNA]</scope>
    <source>
        <strain evidence="14">skN76</strain>
    </source>
</reference>
<feature type="active site" evidence="11">
    <location>
        <position position="218"/>
    </location>
</feature>
<sequence>MQTSHPYDDLTPETILEAVETTGVRCTGALLALNSYENRVYRVDTEADGFQVAKFYRPARWSDEAILEEHAFTHELAEHEIPVVPPLTHAGRTLHEYRGFRFALFAWRPARMAELNTADDFRVLGRYVGRLHAVGRATRFRHRITLTAANYGEAAVQRLAGCALLPDELRDSFAAITRLVLDRLRDAYPPDAAPTIRLHGDLHLGNVLWGAQGPILVDLDDCLMGPRVQDLWMLLSGERAERERQLEDILSGYTQFASFDSAELALVEPLRTLRLLHYNAWIAARWDDPAFPRSFPWFATGRHWQDLILTLREQLAALDEPPLSWSG</sequence>
<dbReference type="AlphaFoldDB" id="A0A1B4V0C2"/>
<evidence type="ECO:0000256" key="8">
    <source>
        <dbReference type="ARBA" id="ARBA00022840"/>
    </source>
</evidence>
<accession>A0A1B4V0C2</accession>
<comment type="function">
    <text evidence="11">A protein kinase that phosphorylates Ser and Thr residues. Probably acts to suppress the effects of stress linked to accumulation of reactive oxygen species. Probably involved in the extracytoplasmic stress response.</text>
</comment>
<evidence type="ECO:0000256" key="3">
    <source>
        <dbReference type="ARBA" id="ARBA00022553"/>
    </source>
</evidence>
<evidence type="ECO:0000256" key="11">
    <source>
        <dbReference type="HAMAP-Rule" id="MF_01497"/>
    </source>
</evidence>
<gene>
    <name evidence="11" type="primary">srkA</name>
    <name evidence="13" type="ORF">SVA_0131</name>
</gene>
<evidence type="ECO:0000256" key="9">
    <source>
        <dbReference type="ARBA" id="ARBA00022842"/>
    </source>
</evidence>
<dbReference type="InterPro" id="IPR002575">
    <property type="entry name" value="Aminoglycoside_PTrfase"/>
</dbReference>
<dbReference type="Gene3D" id="1.10.510.10">
    <property type="entry name" value="Transferase(Phosphotransferase) domain 1"/>
    <property type="match status" value="1"/>
</dbReference>
<protein>
    <recommendedName>
        <fullName evidence="11">Stress response kinase A</fullName>
        <ecNumber evidence="11">2.7.11.1</ecNumber>
    </recommendedName>
    <alternativeName>
        <fullName evidence="11">Serine/threonine-protein kinase SrkA</fullName>
    </alternativeName>
</protein>
<dbReference type="GO" id="GO:0000287">
    <property type="term" value="F:magnesium ion binding"/>
    <property type="evidence" value="ECO:0007669"/>
    <property type="project" value="UniProtKB-UniRule"/>
</dbReference>
<dbReference type="EMBL" id="AP014936">
    <property type="protein sequence ID" value="BAU46713.1"/>
    <property type="molecule type" value="Genomic_DNA"/>
</dbReference>
<dbReference type="HAMAP" id="MF_01497">
    <property type="entry name" value="SrkA_kinase"/>
    <property type="match status" value="1"/>
</dbReference>
<dbReference type="InterPro" id="IPR032882">
    <property type="entry name" value="SrkA/RdoA"/>
</dbReference>
<dbReference type="Pfam" id="PF01636">
    <property type="entry name" value="APH"/>
    <property type="match status" value="1"/>
</dbReference>
<dbReference type="PANTHER" id="PTHR39573:SF1">
    <property type="entry name" value="STRESS RESPONSE KINASE A"/>
    <property type="match status" value="1"/>
</dbReference>
<keyword evidence="9 11" id="KW-0460">Magnesium</keyword>
<feature type="domain" description="Aminoglycoside phosphotransferase" evidence="12">
    <location>
        <begin position="35"/>
        <end position="260"/>
    </location>
</feature>
<dbReference type="RefSeq" id="WP_096457325.1">
    <property type="nucleotide sequence ID" value="NZ_AP014936.1"/>
</dbReference>
<dbReference type="OrthoDB" id="5392197at2"/>
<keyword evidence="4 11" id="KW-0808">Transferase</keyword>
<dbReference type="EC" id="2.7.11.1" evidence="11"/>
<evidence type="ECO:0000313" key="13">
    <source>
        <dbReference type="EMBL" id="BAU46713.1"/>
    </source>
</evidence>
<dbReference type="Gene3D" id="1.20.1270.170">
    <property type="match status" value="1"/>
</dbReference>
<keyword evidence="8 11" id="KW-0067">ATP-binding</keyword>